<dbReference type="Gene3D" id="3.40.50.1950">
    <property type="entry name" value="Flavin prenyltransferase-like"/>
    <property type="match status" value="1"/>
</dbReference>
<keyword evidence="3" id="KW-0288">FMN</keyword>
<dbReference type="KEGG" id="obg:Verru16b_01846"/>
<dbReference type="RefSeq" id="WP_069961998.1">
    <property type="nucleotide sequence ID" value="NZ_CP016094.1"/>
</dbReference>
<accession>A0A1D8AV49</accession>
<sequence length="413" mass="42668">MSPSNLLVIFTGSIAAYKGCEVVSRLVQCGHRVRCVATASALKFIGPATLEGLTGAPVLSDAFAPGVALEHIALTRWADAVLVCPATANTLNRFAAGLADDLAGALFLAHDRAKPWLVAPAMNPAMWAHPATVAGVARLRGWGVRFIDPEAGRTACGENGEGRLAEPETIVAAVEGALAKPARKLRVLVTAGGTVEPVDGVRVLTNTSTGATGAMIATQLARAGHEVVLLRAQGAVAADGPCREETFVTFTQLQTWLHRLLAAEAFDAVIHAAAVSDYGVDMVVMAEGSAPVAAAAGGKLASGGAPVLKLRSNPRLVDGLRGLSRAPFTLVAFKLTHGAECSQVSEAVRRLFAHSGADYVVHNDLAARGADGRFPADILRPDGTVAVHCPDRGALAAELVRLLEDGPIPPPLS</sequence>
<dbReference type="GO" id="GO:0015941">
    <property type="term" value="P:pantothenate catabolic process"/>
    <property type="evidence" value="ECO:0007669"/>
    <property type="project" value="InterPro"/>
</dbReference>
<evidence type="ECO:0000256" key="1">
    <source>
        <dbReference type="ARBA" id="ARBA00022793"/>
    </source>
</evidence>
<comment type="catalytic activity">
    <reaction evidence="3">
        <text>(R)-4'-phosphopantothenate + L-cysteine + CTP = N-[(R)-4-phosphopantothenoyl]-L-cysteine + CMP + diphosphate + H(+)</text>
        <dbReference type="Rhea" id="RHEA:19397"/>
        <dbReference type="ChEBI" id="CHEBI:10986"/>
        <dbReference type="ChEBI" id="CHEBI:15378"/>
        <dbReference type="ChEBI" id="CHEBI:33019"/>
        <dbReference type="ChEBI" id="CHEBI:35235"/>
        <dbReference type="ChEBI" id="CHEBI:37563"/>
        <dbReference type="ChEBI" id="CHEBI:59458"/>
        <dbReference type="ChEBI" id="CHEBI:60377"/>
        <dbReference type="EC" id="6.3.2.5"/>
    </reaction>
</comment>
<dbReference type="SUPFAM" id="SSF52507">
    <property type="entry name" value="Homo-oligomeric flavin-containing Cys decarboxylases, HFCD"/>
    <property type="match status" value="1"/>
</dbReference>
<evidence type="ECO:0000259" key="5">
    <source>
        <dbReference type="Pfam" id="PF04127"/>
    </source>
</evidence>
<dbReference type="NCBIfam" id="TIGR00521">
    <property type="entry name" value="coaBC_dfp"/>
    <property type="match status" value="1"/>
</dbReference>
<dbReference type="Pfam" id="PF04127">
    <property type="entry name" value="DFP"/>
    <property type="match status" value="1"/>
</dbReference>
<dbReference type="OrthoDB" id="9802554at2"/>
<dbReference type="Pfam" id="PF02441">
    <property type="entry name" value="Flavoprotein"/>
    <property type="match status" value="1"/>
</dbReference>
<dbReference type="Proteomes" id="UP000095228">
    <property type="component" value="Chromosome"/>
</dbReference>
<dbReference type="EC" id="4.1.1.36" evidence="3"/>
<dbReference type="SUPFAM" id="SSF102645">
    <property type="entry name" value="CoaB-like"/>
    <property type="match status" value="1"/>
</dbReference>
<dbReference type="EC" id="6.3.2.5" evidence="3"/>
<protein>
    <recommendedName>
        <fullName evidence="3">Coenzyme A biosynthesis bifunctional protein CoaBC</fullName>
        <ecNumber evidence="3">4.1.1.36</ecNumber>
        <ecNumber evidence="3">6.3.2.5</ecNumber>
    </recommendedName>
    <alternativeName>
        <fullName evidence="3">DNA/pantothenate metabolism flavoprotein</fullName>
    </alternativeName>
</protein>
<evidence type="ECO:0000313" key="6">
    <source>
        <dbReference type="EMBL" id="AOS44778.1"/>
    </source>
</evidence>
<name>A0A1D8AV49_9BACT</name>
<keyword evidence="7" id="KW-1185">Reference proteome</keyword>
<dbReference type="GO" id="GO:0015937">
    <property type="term" value="P:coenzyme A biosynthetic process"/>
    <property type="evidence" value="ECO:0007669"/>
    <property type="project" value="UniProtKB-UniPathway"/>
</dbReference>
<dbReference type="STRING" id="1838286.Verru16b_01846"/>
<keyword evidence="2 3" id="KW-0456">Lyase</keyword>
<dbReference type="InterPro" id="IPR007085">
    <property type="entry name" value="DNA/pantothenate-metab_flavo_C"/>
</dbReference>
<comment type="similarity">
    <text evidence="3">In the C-terminal section; belongs to the PPC synthetase family.</text>
</comment>
<gene>
    <name evidence="6" type="primary">coaBC</name>
    <name evidence="6" type="ORF">Verru16b_01846</name>
</gene>
<dbReference type="EMBL" id="CP016094">
    <property type="protein sequence ID" value="AOS44778.1"/>
    <property type="molecule type" value="Genomic_DNA"/>
</dbReference>
<keyword evidence="3" id="KW-0436">Ligase</keyword>
<evidence type="ECO:0000256" key="2">
    <source>
        <dbReference type="ARBA" id="ARBA00023239"/>
    </source>
</evidence>
<comment type="cofactor">
    <cofactor evidence="3">
        <name>FMN</name>
        <dbReference type="ChEBI" id="CHEBI:58210"/>
    </cofactor>
</comment>
<dbReference type="InterPro" id="IPR036551">
    <property type="entry name" value="Flavin_trans-like"/>
</dbReference>
<organism evidence="6 7">
    <name type="scientific">Lacunisphaera limnophila</name>
    <dbReference type="NCBI Taxonomy" id="1838286"/>
    <lineage>
        <taxon>Bacteria</taxon>
        <taxon>Pseudomonadati</taxon>
        <taxon>Verrucomicrobiota</taxon>
        <taxon>Opitutia</taxon>
        <taxon>Opitutales</taxon>
        <taxon>Opitutaceae</taxon>
        <taxon>Lacunisphaera</taxon>
    </lineage>
</organism>
<dbReference type="PATRIC" id="fig|1838286.3.peg.1859"/>
<dbReference type="GO" id="GO:0004633">
    <property type="term" value="F:phosphopantothenoylcysteine decarboxylase activity"/>
    <property type="evidence" value="ECO:0007669"/>
    <property type="project" value="UniProtKB-EC"/>
</dbReference>
<evidence type="ECO:0000259" key="4">
    <source>
        <dbReference type="Pfam" id="PF02441"/>
    </source>
</evidence>
<dbReference type="UniPathway" id="UPA00241">
    <property type="reaction ID" value="UER00353"/>
</dbReference>
<proteinExistence type="inferred from homology"/>
<evidence type="ECO:0000256" key="3">
    <source>
        <dbReference type="RuleBase" id="RU364078"/>
    </source>
</evidence>
<dbReference type="InterPro" id="IPR005252">
    <property type="entry name" value="CoaBC"/>
</dbReference>
<dbReference type="InterPro" id="IPR003382">
    <property type="entry name" value="Flavoprotein"/>
</dbReference>
<evidence type="ECO:0000313" key="7">
    <source>
        <dbReference type="Proteomes" id="UP000095228"/>
    </source>
</evidence>
<comment type="similarity">
    <text evidence="3">In the N-terminal section; belongs to the HFCD (homo-oligomeric flavin containing Cys decarboxylase) superfamily.</text>
</comment>
<dbReference type="PANTHER" id="PTHR14359">
    <property type="entry name" value="HOMO-OLIGOMERIC FLAVIN CONTAINING CYS DECARBOXYLASE FAMILY"/>
    <property type="match status" value="1"/>
</dbReference>
<comment type="pathway">
    <text evidence="3">Cofactor biosynthesis; coenzyme A biosynthesis; CoA from (R)-pantothenate: step 2/5.</text>
</comment>
<feature type="domain" description="Flavoprotein" evidence="4">
    <location>
        <begin position="5"/>
        <end position="175"/>
    </location>
</feature>
<keyword evidence="3" id="KW-0285">Flavoprotein</keyword>
<comment type="function">
    <text evidence="3">Catalyzes two steps in the biosynthesis of coenzyme A. In the first step cysteine is conjugated to 4'-phosphopantothenate to form 4-phosphopantothenoylcysteine, in the latter compound is decarboxylated to form 4'-phosphopantotheine.</text>
</comment>
<dbReference type="GO" id="GO:0004632">
    <property type="term" value="F:phosphopantothenate--cysteine ligase activity"/>
    <property type="evidence" value="ECO:0007669"/>
    <property type="project" value="UniProtKB-EC"/>
</dbReference>
<dbReference type="GO" id="GO:0071513">
    <property type="term" value="C:phosphopantothenoylcysteine decarboxylase complex"/>
    <property type="evidence" value="ECO:0007669"/>
    <property type="project" value="TreeGrafter"/>
</dbReference>
<dbReference type="GO" id="GO:0010181">
    <property type="term" value="F:FMN binding"/>
    <property type="evidence" value="ECO:0007669"/>
    <property type="project" value="InterPro"/>
</dbReference>
<dbReference type="InterPro" id="IPR035929">
    <property type="entry name" value="CoaB-like_sf"/>
</dbReference>
<reference evidence="6 7" key="1">
    <citation type="submission" date="2016-06" db="EMBL/GenBank/DDBJ databases">
        <title>Three novel species with peptidoglycan cell walls form the new genus Lacunisphaera gen. nov. in the family Opitutaceae of the verrucomicrobial subdivision 4.</title>
        <authorList>
            <person name="Rast P."/>
            <person name="Gloeckner I."/>
            <person name="Jogler M."/>
            <person name="Boedeker C."/>
            <person name="Jeske O."/>
            <person name="Wiegand S."/>
            <person name="Reinhardt R."/>
            <person name="Schumann P."/>
            <person name="Rohde M."/>
            <person name="Spring S."/>
            <person name="Gloeckner F.O."/>
            <person name="Jogler C."/>
        </authorList>
    </citation>
    <scope>NUCLEOTIDE SEQUENCE [LARGE SCALE GENOMIC DNA]</scope>
    <source>
        <strain evidence="6 7">IG16b</strain>
    </source>
</reference>
<dbReference type="Gene3D" id="3.40.50.10300">
    <property type="entry name" value="CoaB-like"/>
    <property type="match status" value="1"/>
</dbReference>
<comment type="pathway">
    <text evidence="3">Cofactor biosynthesis; coenzyme A biosynthesis; CoA from (R)-pantothenate: step 3/5.</text>
</comment>
<keyword evidence="1 3" id="KW-0210">Decarboxylase</keyword>
<dbReference type="PANTHER" id="PTHR14359:SF6">
    <property type="entry name" value="PHOSPHOPANTOTHENOYLCYSTEINE DECARBOXYLASE"/>
    <property type="match status" value="1"/>
</dbReference>
<comment type="catalytic activity">
    <reaction evidence="3">
        <text>N-[(R)-4-phosphopantothenoyl]-L-cysteine + H(+) = (R)-4'-phosphopantetheine + CO2</text>
        <dbReference type="Rhea" id="RHEA:16793"/>
        <dbReference type="ChEBI" id="CHEBI:15378"/>
        <dbReference type="ChEBI" id="CHEBI:16526"/>
        <dbReference type="ChEBI" id="CHEBI:59458"/>
        <dbReference type="ChEBI" id="CHEBI:61723"/>
        <dbReference type="EC" id="4.1.1.36"/>
    </reaction>
</comment>
<dbReference type="AlphaFoldDB" id="A0A1D8AV49"/>
<feature type="domain" description="DNA/pantothenate metabolism flavoprotein C-terminal" evidence="5">
    <location>
        <begin position="185"/>
        <end position="370"/>
    </location>
</feature>